<dbReference type="GO" id="GO:0005737">
    <property type="term" value="C:cytoplasm"/>
    <property type="evidence" value="ECO:0007669"/>
    <property type="project" value="TreeGrafter"/>
</dbReference>
<dbReference type="SUPFAM" id="SSF56784">
    <property type="entry name" value="HAD-like"/>
    <property type="match status" value="1"/>
</dbReference>
<name>A0A2S0UMZ1_9RHOB</name>
<accession>A0A2S0UMZ1</accession>
<organism evidence="1 2">
    <name type="scientific">Paragemmobacter aquarius</name>
    <dbReference type="NCBI Taxonomy" id="2169400"/>
    <lineage>
        <taxon>Bacteria</taxon>
        <taxon>Pseudomonadati</taxon>
        <taxon>Pseudomonadota</taxon>
        <taxon>Alphaproteobacteria</taxon>
        <taxon>Rhodobacterales</taxon>
        <taxon>Paracoccaceae</taxon>
        <taxon>Paragemmobacter</taxon>
    </lineage>
</organism>
<dbReference type="PANTHER" id="PTHR19288">
    <property type="entry name" value="4-NITROPHENYLPHOSPHATASE-RELATED"/>
    <property type="match status" value="1"/>
</dbReference>
<sequence length="299" mass="31669">MYPHDTETAFARYEAVRPRLPAAIFPATSLHLPTLAEAADHYDGFLLDAFGVLNVGETAIPGAVARMADLRARGKSLTVLTNAASYTRDQILAKYHRLGFDFTASEVVTSRDVAVARLTALAPDARWAAISAAGDSFADIPATVIDAVTNPAAFDSADAILFLSTARWTDALQARLAGALARNPRPLVIANPDLVAPREDGLSLEPGLYAHALLDALPLETHWFGKPFPDAFHEAIARAGHPAHRLAMVGDTLHTDTLGGAAAGCGTVLVARHGLFKGHDVAPYITRSGVVPDIIVETT</sequence>
<dbReference type="Pfam" id="PF13242">
    <property type="entry name" value="Hydrolase_like"/>
    <property type="match status" value="1"/>
</dbReference>
<gene>
    <name evidence="1" type="ORF">HYN69_12185</name>
</gene>
<dbReference type="AlphaFoldDB" id="A0A2S0UMZ1"/>
<protein>
    <submittedName>
        <fullName evidence="1">HAD family hydrolase</fullName>
    </submittedName>
</protein>
<proteinExistence type="predicted"/>
<dbReference type="OrthoDB" id="148966at2"/>
<evidence type="ECO:0000313" key="1">
    <source>
        <dbReference type="EMBL" id="AWB49160.1"/>
    </source>
</evidence>
<dbReference type="GO" id="GO:0016791">
    <property type="term" value="F:phosphatase activity"/>
    <property type="evidence" value="ECO:0007669"/>
    <property type="project" value="TreeGrafter"/>
</dbReference>
<keyword evidence="2" id="KW-1185">Reference proteome</keyword>
<evidence type="ECO:0000313" key="2">
    <source>
        <dbReference type="Proteomes" id="UP000244496"/>
    </source>
</evidence>
<reference evidence="1 2" key="1">
    <citation type="submission" date="2018-04" db="EMBL/GenBank/DDBJ databases">
        <title>Genome sequencing of Gemmobacter.</title>
        <authorList>
            <person name="Yi H."/>
            <person name="Baek M.-G."/>
        </authorList>
    </citation>
    <scope>NUCLEOTIDE SEQUENCE [LARGE SCALE GENOMIC DNA]</scope>
    <source>
        <strain evidence="1 2">HYN0069</strain>
    </source>
</reference>
<dbReference type="InterPro" id="IPR006357">
    <property type="entry name" value="HAD-SF_hydro_IIA"/>
</dbReference>
<dbReference type="EMBL" id="CP028918">
    <property type="protein sequence ID" value="AWB49160.1"/>
    <property type="molecule type" value="Genomic_DNA"/>
</dbReference>
<dbReference type="Pfam" id="PF13344">
    <property type="entry name" value="Hydrolase_6"/>
    <property type="match status" value="1"/>
</dbReference>
<dbReference type="RefSeq" id="WP_108435977.1">
    <property type="nucleotide sequence ID" value="NZ_CP028918.1"/>
</dbReference>
<dbReference type="InterPro" id="IPR036412">
    <property type="entry name" value="HAD-like_sf"/>
</dbReference>
<keyword evidence="1" id="KW-0378">Hydrolase</keyword>
<dbReference type="PANTHER" id="PTHR19288:SF46">
    <property type="entry name" value="HALOACID DEHALOGENASE-LIKE HYDROLASE DOMAIN-CONTAINING PROTEIN 2"/>
    <property type="match status" value="1"/>
</dbReference>
<dbReference type="KEGG" id="geh:HYN69_12185"/>
<dbReference type="Proteomes" id="UP000244496">
    <property type="component" value="Chromosome"/>
</dbReference>
<dbReference type="InterPro" id="IPR023214">
    <property type="entry name" value="HAD_sf"/>
</dbReference>
<dbReference type="Gene3D" id="3.40.50.1000">
    <property type="entry name" value="HAD superfamily/HAD-like"/>
    <property type="match status" value="2"/>
</dbReference>